<organism evidence="1 2">
    <name type="scientific">Cirrhinus mrigala</name>
    <name type="common">Mrigala</name>
    <dbReference type="NCBI Taxonomy" id="683832"/>
    <lineage>
        <taxon>Eukaryota</taxon>
        <taxon>Metazoa</taxon>
        <taxon>Chordata</taxon>
        <taxon>Craniata</taxon>
        <taxon>Vertebrata</taxon>
        <taxon>Euteleostomi</taxon>
        <taxon>Actinopterygii</taxon>
        <taxon>Neopterygii</taxon>
        <taxon>Teleostei</taxon>
        <taxon>Ostariophysi</taxon>
        <taxon>Cypriniformes</taxon>
        <taxon>Cyprinidae</taxon>
        <taxon>Labeoninae</taxon>
        <taxon>Labeonini</taxon>
        <taxon>Cirrhinus</taxon>
    </lineage>
</organism>
<proteinExistence type="predicted"/>
<evidence type="ECO:0000313" key="1">
    <source>
        <dbReference type="EMBL" id="KAL0163237.1"/>
    </source>
</evidence>
<evidence type="ECO:0000313" key="2">
    <source>
        <dbReference type="Proteomes" id="UP001529510"/>
    </source>
</evidence>
<feature type="non-terminal residue" evidence="1">
    <location>
        <position position="61"/>
    </location>
</feature>
<dbReference type="Proteomes" id="UP001529510">
    <property type="component" value="Unassembled WGS sequence"/>
</dbReference>
<feature type="non-terminal residue" evidence="1">
    <location>
        <position position="1"/>
    </location>
</feature>
<reference evidence="1 2" key="1">
    <citation type="submission" date="2024-05" db="EMBL/GenBank/DDBJ databases">
        <title>Genome sequencing and assembly of Indian major carp, Cirrhinus mrigala (Hamilton, 1822).</title>
        <authorList>
            <person name="Mohindra V."/>
            <person name="Chowdhury L.M."/>
            <person name="Lal K."/>
            <person name="Jena J.K."/>
        </authorList>
    </citation>
    <scope>NUCLEOTIDE SEQUENCE [LARGE SCALE GENOMIC DNA]</scope>
    <source>
        <strain evidence="1">CM1030</strain>
        <tissue evidence="1">Blood</tissue>
    </source>
</reference>
<dbReference type="AlphaFoldDB" id="A0ABD0NNG5"/>
<keyword evidence="2" id="KW-1185">Reference proteome</keyword>
<gene>
    <name evidence="1" type="ORF">M9458_042633</name>
</gene>
<accession>A0ABD0NNG5</accession>
<comment type="caution">
    <text evidence="1">The sequence shown here is derived from an EMBL/GenBank/DDBJ whole genome shotgun (WGS) entry which is preliminary data.</text>
</comment>
<dbReference type="EMBL" id="JAMKFB020000021">
    <property type="protein sequence ID" value="KAL0163237.1"/>
    <property type="molecule type" value="Genomic_DNA"/>
</dbReference>
<sequence length="61" mass="6060">LGLRAHVSAAVLPPLPVGVGPCVPALVRDHGGDGVRSVGLDEEAVQGGRGALRDGGGLVRR</sequence>
<name>A0ABD0NNG5_CIRMR</name>
<protein>
    <submittedName>
        <fullName evidence="1">Uncharacterized protein</fullName>
    </submittedName>
</protein>